<dbReference type="EMBL" id="BMHV01000015">
    <property type="protein sequence ID" value="GGF67855.1"/>
    <property type="molecule type" value="Genomic_DNA"/>
</dbReference>
<evidence type="ECO:0000313" key="1">
    <source>
        <dbReference type="EMBL" id="GGF67855.1"/>
    </source>
</evidence>
<sequence length="162" mass="18791">MKKWFCLFVLPFLLLACNEEKTGPVDVHYDRDMCERCRMIISEPKFVAQVRGGPNKQVWKFDDIGDAVTWLNDKPWAGDKETEIWVMDYTSGTQWVDARSAYFVPGYLSPMAYGFAAFKAERPMSVDFKTMLEKVLKKKITINCDPLDPQHSKLINNNKRRA</sequence>
<name>A0A917C2Q6_9PROT</name>
<dbReference type="InterPro" id="IPR008719">
    <property type="entry name" value="N2O_reductase_NosL"/>
</dbReference>
<evidence type="ECO:0000313" key="2">
    <source>
        <dbReference type="Proteomes" id="UP000632498"/>
    </source>
</evidence>
<keyword evidence="2" id="KW-1185">Reference proteome</keyword>
<dbReference type="RefSeq" id="WP_188665076.1">
    <property type="nucleotide sequence ID" value="NZ_BMHV01000015.1"/>
</dbReference>
<dbReference type="PROSITE" id="PS51257">
    <property type="entry name" value="PROKAR_LIPOPROTEIN"/>
    <property type="match status" value="1"/>
</dbReference>
<dbReference type="Proteomes" id="UP000632498">
    <property type="component" value="Unassembled WGS sequence"/>
</dbReference>
<comment type="caution">
    <text evidence="1">The sequence shown here is derived from an EMBL/GenBank/DDBJ whole genome shotgun (WGS) entry which is preliminary data.</text>
</comment>
<reference evidence="1" key="2">
    <citation type="submission" date="2020-09" db="EMBL/GenBank/DDBJ databases">
        <authorList>
            <person name="Sun Q."/>
            <person name="Zhou Y."/>
        </authorList>
    </citation>
    <scope>NUCLEOTIDE SEQUENCE</scope>
    <source>
        <strain evidence="1">CGMCC 1.15254</strain>
    </source>
</reference>
<reference evidence="1" key="1">
    <citation type="journal article" date="2014" name="Int. J. Syst. Evol. Microbiol.">
        <title>Complete genome sequence of Corynebacterium casei LMG S-19264T (=DSM 44701T), isolated from a smear-ripened cheese.</title>
        <authorList>
            <consortium name="US DOE Joint Genome Institute (JGI-PGF)"/>
            <person name="Walter F."/>
            <person name="Albersmeier A."/>
            <person name="Kalinowski J."/>
            <person name="Ruckert C."/>
        </authorList>
    </citation>
    <scope>NUCLEOTIDE SEQUENCE</scope>
    <source>
        <strain evidence="1">CGMCC 1.15254</strain>
    </source>
</reference>
<dbReference type="Pfam" id="PF05573">
    <property type="entry name" value="NosL"/>
    <property type="match status" value="1"/>
</dbReference>
<protein>
    <recommendedName>
        <fullName evidence="3">NosL</fullName>
    </recommendedName>
</protein>
<evidence type="ECO:0008006" key="3">
    <source>
        <dbReference type="Google" id="ProtNLM"/>
    </source>
</evidence>
<gene>
    <name evidence="1" type="ORF">GCM10011332_22490</name>
</gene>
<dbReference type="SUPFAM" id="SSF160387">
    <property type="entry name" value="NosL/MerB-like"/>
    <property type="match status" value="1"/>
</dbReference>
<proteinExistence type="predicted"/>
<organism evidence="1 2">
    <name type="scientific">Terasakiella brassicae</name>
    <dbReference type="NCBI Taxonomy" id="1634917"/>
    <lineage>
        <taxon>Bacteria</taxon>
        <taxon>Pseudomonadati</taxon>
        <taxon>Pseudomonadota</taxon>
        <taxon>Alphaproteobacteria</taxon>
        <taxon>Rhodospirillales</taxon>
        <taxon>Terasakiellaceae</taxon>
        <taxon>Terasakiella</taxon>
    </lineage>
</organism>
<dbReference type="PANTHER" id="PTHR41247:SF1">
    <property type="entry name" value="HTH-TYPE TRANSCRIPTIONAL REPRESSOR YCNK"/>
    <property type="match status" value="1"/>
</dbReference>
<dbReference type="AlphaFoldDB" id="A0A917C2Q6"/>
<accession>A0A917C2Q6</accession>
<dbReference type="PANTHER" id="PTHR41247">
    <property type="entry name" value="HTH-TYPE TRANSCRIPTIONAL REPRESSOR YCNK"/>
    <property type="match status" value="1"/>
</dbReference>